<feature type="compositionally biased region" description="Basic and acidic residues" evidence="2">
    <location>
        <begin position="789"/>
        <end position="817"/>
    </location>
</feature>
<evidence type="ECO:0000313" key="4">
    <source>
        <dbReference type="EMBL" id="CAD7278705.1"/>
    </source>
</evidence>
<feature type="compositionally biased region" description="Polar residues" evidence="2">
    <location>
        <begin position="719"/>
        <end position="728"/>
    </location>
</feature>
<dbReference type="GO" id="GO:0003676">
    <property type="term" value="F:nucleic acid binding"/>
    <property type="evidence" value="ECO:0007669"/>
    <property type="project" value="InterPro"/>
</dbReference>
<feature type="domain" description="CCHC-type" evidence="3">
    <location>
        <begin position="434"/>
        <end position="447"/>
    </location>
</feature>
<accession>A0A7R9BQR0</accession>
<proteinExistence type="predicted"/>
<dbReference type="GO" id="GO:0008270">
    <property type="term" value="F:zinc ion binding"/>
    <property type="evidence" value="ECO:0007669"/>
    <property type="project" value="UniProtKB-KW"/>
</dbReference>
<reference evidence="4" key="1">
    <citation type="submission" date="2020-11" db="EMBL/GenBank/DDBJ databases">
        <authorList>
            <person name="Tran Van P."/>
        </authorList>
    </citation>
    <scope>NUCLEOTIDE SEQUENCE</scope>
</reference>
<keyword evidence="1" id="KW-0862">Zinc</keyword>
<dbReference type="EMBL" id="OA883361">
    <property type="protein sequence ID" value="CAD7278705.1"/>
    <property type="molecule type" value="Genomic_DNA"/>
</dbReference>
<feature type="region of interest" description="Disordered" evidence="2">
    <location>
        <begin position="596"/>
        <end position="623"/>
    </location>
</feature>
<feature type="region of interest" description="Disordered" evidence="2">
    <location>
        <begin position="476"/>
        <end position="499"/>
    </location>
</feature>
<feature type="region of interest" description="Disordered" evidence="2">
    <location>
        <begin position="713"/>
        <end position="830"/>
    </location>
</feature>
<dbReference type="InterPro" id="IPR001878">
    <property type="entry name" value="Znf_CCHC"/>
</dbReference>
<evidence type="ECO:0000256" key="1">
    <source>
        <dbReference type="PROSITE-ProRule" id="PRU00047"/>
    </source>
</evidence>
<evidence type="ECO:0000259" key="3">
    <source>
        <dbReference type="PROSITE" id="PS50158"/>
    </source>
</evidence>
<keyword evidence="5" id="KW-1185">Reference proteome</keyword>
<feature type="compositionally biased region" description="Polar residues" evidence="2">
    <location>
        <begin position="477"/>
        <end position="488"/>
    </location>
</feature>
<protein>
    <recommendedName>
        <fullName evidence="3">CCHC-type domain-containing protein</fullName>
    </recommendedName>
</protein>
<dbReference type="Proteomes" id="UP000678499">
    <property type="component" value="Unassembled WGS sequence"/>
</dbReference>
<evidence type="ECO:0000256" key="2">
    <source>
        <dbReference type="SAM" id="MobiDB-lite"/>
    </source>
</evidence>
<sequence length="830" mass="92700">MDCTPFIELIPNVDQINKESIPRKRKLPPWMTEGFKKIRKIHPKTKMPAMALNEYLTAPSKKIARQAACDIALRLSNVLTEEAASEVIWLKQESDPLPADTQLDDEASRTMVIAESKKEITKPNVQTVVDCISRKLLDLSSKEQAEVAAKRKKELEQELKRLTGPLNSMPAPNQEVKNAIQKHIDDIKAEDGPLVTVTTILEVLEPNLMEISLHETAINDSQLLLFSKQLKEELKIKKCNFADGMGIRQALVANELSLDQITEPSADKVVFYNDMFGRRVLTNLMKDLKRMRQTPGEQVQTFGARVRRAGNFLLGNAPGKLKVIGGENQPAALLPNPFYIKECWEYKGKQDFLDGFLLSTFMDGLIPKIANAICITFDDFETALRFAISVEDREKDLDSSRSSSLHQLYSNTRPKTPPYAFGGNGADICSATTCYNCGQKGHFRSKCCAQSKASSKPVTRKFVYLAPEKDGCAPKFSSGNRGSSSYHGNSRGRGCRRGGGRRAVNFVEEGNEYKGVNEEYEEEEEDKLLPEGYINEPALSYLGNEYQPALQQTQLQSCSYIRPFQTGNADPTTLDTNVEIEEIEDFDEVKQKVFPSAQPKRLSPPSGNQEKPIEKINDDTAIQPPMENKTEEMEAEIQDKQPEDVTNKSAAFDVSAPDMMFYGTPTHSPNLEAAEVKNKSFASTEDINKTVIATPKSSKTNKSFLSELTTELGKFFSPGSGSDNNETPEITLPAVTDSVLAPPESSSTPRRSQMLLHQTPDRGATAAVNPDASKSKSQKKKERKKEAKKKQQEAEQKEMEKKEKGNETEPNEEKKSILDYWKMKKAQKLL</sequence>
<organism evidence="4">
    <name type="scientific">Notodromas monacha</name>
    <dbReference type="NCBI Taxonomy" id="399045"/>
    <lineage>
        <taxon>Eukaryota</taxon>
        <taxon>Metazoa</taxon>
        <taxon>Ecdysozoa</taxon>
        <taxon>Arthropoda</taxon>
        <taxon>Crustacea</taxon>
        <taxon>Oligostraca</taxon>
        <taxon>Ostracoda</taxon>
        <taxon>Podocopa</taxon>
        <taxon>Podocopida</taxon>
        <taxon>Cypridocopina</taxon>
        <taxon>Cypridoidea</taxon>
        <taxon>Cyprididae</taxon>
        <taxon>Notodromas</taxon>
    </lineage>
</organism>
<dbReference type="PROSITE" id="PS50158">
    <property type="entry name" value="ZF_CCHC"/>
    <property type="match status" value="1"/>
</dbReference>
<feature type="compositionally biased region" description="Basic residues" evidence="2">
    <location>
        <begin position="776"/>
        <end position="788"/>
    </location>
</feature>
<name>A0A7R9BQR0_9CRUS</name>
<keyword evidence="1" id="KW-0479">Metal-binding</keyword>
<keyword evidence="1" id="KW-0863">Zinc-finger</keyword>
<dbReference type="AlphaFoldDB" id="A0A7R9BQR0"/>
<evidence type="ECO:0000313" key="5">
    <source>
        <dbReference type="Proteomes" id="UP000678499"/>
    </source>
</evidence>
<gene>
    <name evidence="4" type="ORF">NMOB1V02_LOCUS6402</name>
</gene>
<dbReference type="EMBL" id="CAJPEX010001324">
    <property type="protein sequence ID" value="CAG0918857.1"/>
    <property type="molecule type" value="Genomic_DNA"/>
</dbReference>